<evidence type="ECO:0000256" key="1">
    <source>
        <dbReference type="PROSITE-ProRule" id="PRU00175"/>
    </source>
</evidence>
<proteinExistence type="predicted"/>
<comment type="caution">
    <text evidence="4">The sequence shown here is derived from an EMBL/GenBank/DDBJ whole genome shotgun (WGS) entry which is preliminary data.</text>
</comment>
<feature type="region of interest" description="Disordered" evidence="2">
    <location>
        <begin position="98"/>
        <end position="127"/>
    </location>
</feature>
<gene>
    <name evidence="4" type="ORF">BS47DRAFT_195884</name>
</gene>
<protein>
    <recommendedName>
        <fullName evidence="3">RING-type domain-containing protein</fullName>
    </recommendedName>
</protein>
<evidence type="ECO:0000313" key="4">
    <source>
        <dbReference type="EMBL" id="KAF9518768.1"/>
    </source>
</evidence>
<dbReference type="AlphaFoldDB" id="A0A9P6E170"/>
<name>A0A9P6E170_9AGAM</name>
<dbReference type="InterPro" id="IPR001841">
    <property type="entry name" value="Znf_RING"/>
</dbReference>
<dbReference type="SUPFAM" id="SSF57850">
    <property type="entry name" value="RING/U-box"/>
    <property type="match status" value="1"/>
</dbReference>
<dbReference type="OrthoDB" id="6105938at2759"/>
<dbReference type="PANTHER" id="PTHR12622">
    <property type="entry name" value="DELTEX-RELATED"/>
    <property type="match status" value="1"/>
</dbReference>
<feature type="domain" description="RING-type" evidence="3">
    <location>
        <begin position="194"/>
        <end position="237"/>
    </location>
</feature>
<organism evidence="4 5">
    <name type="scientific">Hydnum rufescens UP504</name>
    <dbReference type="NCBI Taxonomy" id="1448309"/>
    <lineage>
        <taxon>Eukaryota</taxon>
        <taxon>Fungi</taxon>
        <taxon>Dikarya</taxon>
        <taxon>Basidiomycota</taxon>
        <taxon>Agaricomycotina</taxon>
        <taxon>Agaricomycetes</taxon>
        <taxon>Cantharellales</taxon>
        <taxon>Hydnaceae</taxon>
        <taxon>Hydnum</taxon>
    </lineage>
</organism>
<feature type="compositionally biased region" description="Basic residues" evidence="2">
    <location>
        <begin position="165"/>
        <end position="177"/>
    </location>
</feature>
<dbReference type="SMART" id="SM00184">
    <property type="entry name" value="RING"/>
    <property type="match status" value="1"/>
</dbReference>
<dbReference type="Gene3D" id="3.30.40.10">
    <property type="entry name" value="Zinc/RING finger domain, C3HC4 (zinc finger)"/>
    <property type="match status" value="1"/>
</dbReference>
<reference evidence="4" key="1">
    <citation type="journal article" date="2020" name="Nat. Commun.">
        <title>Large-scale genome sequencing of mycorrhizal fungi provides insights into the early evolution of symbiotic traits.</title>
        <authorList>
            <person name="Miyauchi S."/>
            <person name="Kiss E."/>
            <person name="Kuo A."/>
            <person name="Drula E."/>
            <person name="Kohler A."/>
            <person name="Sanchez-Garcia M."/>
            <person name="Morin E."/>
            <person name="Andreopoulos B."/>
            <person name="Barry K.W."/>
            <person name="Bonito G."/>
            <person name="Buee M."/>
            <person name="Carver A."/>
            <person name="Chen C."/>
            <person name="Cichocki N."/>
            <person name="Clum A."/>
            <person name="Culley D."/>
            <person name="Crous P.W."/>
            <person name="Fauchery L."/>
            <person name="Girlanda M."/>
            <person name="Hayes R.D."/>
            <person name="Keri Z."/>
            <person name="LaButti K."/>
            <person name="Lipzen A."/>
            <person name="Lombard V."/>
            <person name="Magnuson J."/>
            <person name="Maillard F."/>
            <person name="Murat C."/>
            <person name="Nolan M."/>
            <person name="Ohm R.A."/>
            <person name="Pangilinan J."/>
            <person name="Pereira M.F."/>
            <person name="Perotto S."/>
            <person name="Peter M."/>
            <person name="Pfister S."/>
            <person name="Riley R."/>
            <person name="Sitrit Y."/>
            <person name="Stielow J.B."/>
            <person name="Szollosi G."/>
            <person name="Zifcakova L."/>
            <person name="Stursova M."/>
            <person name="Spatafora J.W."/>
            <person name="Tedersoo L."/>
            <person name="Vaario L.M."/>
            <person name="Yamada A."/>
            <person name="Yan M."/>
            <person name="Wang P."/>
            <person name="Xu J."/>
            <person name="Bruns T."/>
            <person name="Baldrian P."/>
            <person name="Vilgalys R."/>
            <person name="Dunand C."/>
            <person name="Henrissat B."/>
            <person name="Grigoriev I.V."/>
            <person name="Hibbett D."/>
            <person name="Nagy L.G."/>
            <person name="Martin F.M."/>
        </authorList>
    </citation>
    <scope>NUCLEOTIDE SEQUENCE</scope>
    <source>
        <strain evidence="4">UP504</strain>
    </source>
</reference>
<accession>A0A9P6E170</accession>
<feature type="region of interest" description="Disordered" evidence="2">
    <location>
        <begin position="143"/>
        <end position="177"/>
    </location>
</feature>
<dbReference type="GO" id="GO:0016567">
    <property type="term" value="P:protein ubiquitination"/>
    <property type="evidence" value="ECO:0007669"/>
    <property type="project" value="InterPro"/>
</dbReference>
<dbReference type="PROSITE" id="PS50089">
    <property type="entry name" value="ZF_RING_2"/>
    <property type="match status" value="1"/>
</dbReference>
<keyword evidence="1" id="KW-0863">Zinc-finger</keyword>
<evidence type="ECO:0000259" key="3">
    <source>
        <dbReference type="PROSITE" id="PS50089"/>
    </source>
</evidence>
<evidence type="ECO:0000313" key="5">
    <source>
        <dbReference type="Proteomes" id="UP000886523"/>
    </source>
</evidence>
<dbReference type="EMBL" id="MU128922">
    <property type="protein sequence ID" value="KAF9518768.1"/>
    <property type="molecule type" value="Genomic_DNA"/>
</dbReference>
<dbReference type="InterPro" id="IPR013083">
    <property type="entry name" value="Znf_RING/FYVE/PHD"/>
</dbReference>
<feature type="compositionally biased region" description="Polar residues" evidence="2">
    <location>
        <begin position="24"/>
        <end position="40"/>
    </location>
</feature>
<evidence type="ECO:0000256" key="2">
    <source>
        <dbReference type="SAM" id="MobiDB-lite"/>
    </source>
</evidence>
<dbReference type="Pfam" id="PF13920">
    <property type="entry name" value="zf-C3HC4_3"/>
    <property type="match status" value="1"/>
</dbReference>
<feature type="region of interest" description="Disordered" evidence="2">
    <location>
        <begin position="1"/>
        <end position="80"/>
    </location>
</feature>
<keyword evidence="1" id="KW-0479">Metal-binding</keyword>
<sequence length="242" mass="26588">MDPSGPLMAQGNVDSHLPVPNVGASRTSVLRNDQIGNQNGRRAFRLGSPQRSIRHPGDDPRLGENGVEKASPISGPSRTPTQLVASFQYRPIFECNQNAERPLASVPSRARDRPQDHPAQSHPQHEDDDWDIELAKALSLSLQIPGSSNSSPQDHVTSPPDPKIHRSRRSRHSHGYSHHRAGAVYAGVSSQHQCPICLEDMTGRSMIGAPCGHTLCRTCRAKLIRSSDGWPRCHMCRTPYEA</sequence>
<keyword evidence="5" id="KW-1185">Reference proteome</keyword>
<keyword evidence="1" id="KW-0862">Zinc</keyword>
<dbReference type="InterPro" id="IPR039398">
    <property type="entry name" value="Deltex_fam"/>
</dbReference>
<dbReference type="GO" id="GO:0008270">
    <property type="term" value="F:zinc ion binding"/>
    <property type="evidence" value="ECO:0007669"/>
    <property type="project" value="UniProtKB-KW"/>
</dbReference>
<feature type="compositionally biased region" description="Polar residues" evidence="2">
    <location>
        <begin position="143"/>
        <end position="156"/>
    </location>
</feature>
<dbReference type="Proteomes" id="UP000886523">
    <property type="component" value="Unassembled WGS sequence"/>
</dbReference>